<accession>A0A1T2X712</accession>
<proteinExistence type="predicted"/>
<dbReference type="EMBL" id="MSZX01000009">
    <property type="protein sequence ID" value="OPA75373.1"/>
    <property type="molecule type" value="Genomic_DNA"/>
</dbReference>
<gene>
    <name evidence="1" type="ORF">BVG16_21250</name>
</gene>
<reference evidence="1 2" key="1">
    <citation type="submission" date="2017-01" db="EMBL/GenBank/DDBJ databases">
        <title>Genome analysis of Paenibacillus selenitrireducens ES3-24.</title>
        <authorList>
            <person name="Xu D."/>
            <person name="Yao R."/>
            <person name="Zheng S."/>
        </authorList>
    </citation>
    <scope>NUCLEOTIDE SEQUENCE [LARGE SCALE GENOMIC DNA]</scope>
    <source>
        <strain evidence="1 2">ES3-24</strain>
    </source>
</reference>
<protein>
    <submittedName>
        <fullName evidence="1">Uncharacterized protein</fullName>
    </submittedName>
</protein>
<dbReference type="Proteomes" id="UP000190188">
    <property type="component" value="Unassembled WGS sequence"/>
</dbReference>
<sequence>MDVWTETTYNIPWQRLTTAYGRGTDIPQLIETGQYKALADLIEHQSTLWQVTPWVLLELLRELANRKTEPEKVSLDEIELYIAVASCFTEQDMESGQPITSMSELLDEKYLWPVDDQEDEEMWEEEEPPGYESEAFFSYYYVSYSLLKQAEPVFTAIMNGNDQLAPTLRELLLLLEEDRSEQ</sequence>
<name>A0A1T2X712_9BACL</name>
<evidence type="ECO:0000313" key="2">
    <source>
        <dbReference type="Proteomes" id="UP000190188"/>
    </source>
</evidence>
<dbReference type="AlphaFoldDB" id="A0A1T2X712"/>
<evidence type="ECO:0000313" key="1">
    <source>
        <dbReference type="EMBL" id="OPA75373.1"/>
    </source>
</evidence>
<comment type="caution">
    <text evidence="1">The sequence shown here is derived from an EMBL/GenBank/DDBJ whole genome shotgun (WGS) entry which is preliminary data.</text>
</comment>
<keyword evidence="2" id="KW-1185">Reference proteome</keyword>
<organism evidence="1 2">
    <name type="scientific">Paenibacillus selenitireducens</name>
    <dbReference type="NCBI Taxonomy" id="1324314"/>
    <lineage>
        <taxon>Bacteria</taxon>
        <taxon>Bacillati</taxon>
        <taxon>Bacillota</taxon>
        <taxon>Bacilli</taxon>
        <taxon>Bacillales</taxon>
        <taxon>Paenibacillaceae</taxon>
        <taxon>Paenibacillus</taxon>
    </lineage>
</organism>